<feature type="domain" description="ABC3 transporter permease C-terminal" evidence="7">
    <location>
        <begin position="243"/>
        <end position="361"/>
    </location>
</feature>
<feature type="transmembrane region" description="Helical" evidence="6">
    <location>
        <begin position="287"/>
        <end position="310"/>
    </location>
</feature>
<accession>A0A7C3WV72</accession>
<feature type="transmembrane region" description="Helical" evidence="6">
    <location>
        <begin position="16"/>
        <end position="34"/>
    </location>
</feature>
<dbReference type="Pfam" id="PF02687">
    <property type="entry name" value="FtsX"/>
    <property type="match status" value="2"/>
</dbReference>
<evidence type="ECO:0000313" key="8">
    <source>
        <dbReference type="EMBL" id="HGB30392.1"/>
    </source>
</evidence>
<dbReference type="InterPro" id="IPR038766">
    <property type="entry name" value="Membrane_comp_ABC_pdt"/>
</dbReference>
<keyword evidence="4 6" id="KW-1133">Transmembrane helix</keyword>
<dbReference type="AlphaFoldDB" id="A0A7C3WV72"/>
<organism evidence="8">
    <name type="scientific">Dictyoglomus turgidum</name>
    <dbReference type="NCBI Taxonomy" id="513050"/>
    <lineage>
        <taxon>Bacteria</taxon>
        <taxon>Pseudomonadati</taxon>
        <taxon>Dictyoglomota</taxon>
        <taxon>Dictyoglomia</taxon>
        <taxon>Dictyoglomales</taxon>
        <taxon>Dictyoglomaceae</taxon>
        <taxon>Dictyoglomus</taxon>
    </lineage>
</organism>
<feature type="transmembrane region" description="Helical" evidence="6">
    <location>
        <begin position="704"/>
        <end position="722"/>
    </location>
</feature>
<comment type="subcellular location">
    <subcellularLocation>
        <location evidence="1">Cell membrane</location>
        <topology evidence="1">Multi-pass membrane protein</topology>
    </subcellularLocation>
</comment>
<feature type="transmembrane region" description="Helical" evidence="6">
    <location>
        <begin position="408"/>
        <end position="425"/>
    </location>
</feature>
<dbReference type="PANTHER" id="PTHR30287:SF1">
    <property type="entry name" value="INNER MEMBRANE PROTEIN"/>
    <property type="match status" value="1"/>
</dbReference>
<sequence length="740" mass="85798">MLNKIPLRIMWRDKSHFVGIILLVFLASFVYNIFSITMTNVDTNYKNFVNKYKQENFHFITFFPIDIEGVEKKYNVDIEEKFTFDYNYDDKTIRFFNITEKVNKPLILEGKMPNLGEVAIDPNFSQNNNLKIGDTININGIPFKISGYVALPDYIYITKNETDILPDPSHFGIGIMNMEDMKKFISSVAYRYYMVRGKINDIDSFKTDINSKYNLLSFQEKDENWRIIVTEKKVESGKPISYVMAITILLISSFLLFIVLRRLINSMHREIGTLYALGYSKDEITKVYMLFPFYIWLFGALPGGILGYIYSDNFVKFYVSFISVPIIEKIFPIKDLFIGIFLPVIFMGLSGYLAIRDLLKKRVVEIIKGETEKAFKVRFRMSLSFLDKLSFKLRIMIKHALLHPSREMVIIFGVAFSTLILMYGITAGSSLSNLVYDTFQNTFKYNYMYIFNSYQKDHRYPNSERFNMLSFYKEGTKTRITIYGIEKNSQLIILRDNKGNRVDLEGFVISQALADKLNLKEGDILNVKNNIDGKKYSLKVSKIVDLFVGNTGYMNLEEFNKTFGLEEGAFIGLYSIDRLNIPKEELIVSMSKSDLIKAFEDSTESVNQMLQMMYIVSFFMAFIIIYVLSSLIITENRKTLSIFKILGYRDGELSTMFLGFNNISFLLGFLIGIPLYSSFIKYIINVALRDLDFSLKMYAGFKDIAITFIILLSAFLLSKYLGRRKIRKILPGVILKEQTE</sequence>
<keyword evidence="5 6" id="KW-0472">Membrane</keyword>
<dbReference type="PANTHER" id="PTHR30287">
    <property type="entry name" value="MEMBRANE COMPONENT OF PREDICTED ABC SUPERFAMILY METABOLITE UPTAKE TRANSPORTER"/>
    <property type="match status" value="1"/>
</dbReference>
<evidence type="ECO:0000256" key="3">
    <source>
        <dbReference type="ARBA" id="ARBA00022692"/>
    </source>
</evidence>
<feature type="transmembrane region" description="Helical" evidence="6">
    <location>
        <begin position="336"/>
        <end position="355"/>
    </location>
</feature>
<evidence type="ECO:0000256" key="6">
    <source>
        <dbReference type="SAM" id="Phobius"/>
    </source>
</evidence>
<evidence type="ECO:0000256" key="4">
    <source>
        <dbReference type="ARBA" id="ARBA00022989"/>
    </source>
</evidence>
<reference evidence="8" key="1">
    <citation type="journal article" date="2020" name="mSystems">
        <title>Genome- and Community-Level Interaction Insights into Carbon Utilization and Element Cycling Functions of Hydrothermarchaeota in Hydrothermal Sediment.</title>
        <authorList>
            <person name="Zhou Z."/>
            <person name="Liu Y."/>
            <person name="Xu W."/>
            <person name="Pan J."/>
            <person name="Luo Z.H."/>
            <person name="Li M."/>
        </authorList>
    </citation>
    <scope>NUCLEOTIDE SEQUENCE [LARGE SCALE GENOMIC DNA]</scope>
    <source>
        <strain evidence="8">SpSt-751</strain>
    </source>
</reference>
<dbReference type="GO" id="GO:0005886">
    <property type="term" value="C:plasma membrane"/>
    <property type="evidence" value="ECO:0007669"/>
    <property type="project" value="UniProtKB-SubCell"/>
</dbReference>
<keyword evidence="3 6" id="KW-0812">Transmembrane</keyword>
<keyword evidence="2" id="KW-1003">Cell membrane</keyword>
<comment type="caution">
    <text evidence="8">The sequence shown here is derived from an EMBL/GenBank/DDBJ whole genome shotgun (WGS) entry which is preliminary data.</text>
</comment>
<name>A0A7C3WV72_9BACT</name>
<feature type="transmembrane region" description="Helical" evidence="6">
    <location>
        <begin position="612"/>
        <end position="634"/>
    </location>
</feature>
<proteinExistence type="predicted"/>
<feature type="domain" description="ABC3 transporter permease C-terminal" evidence="7">
    <location>
        <begin position="613"/>
        <end position="729"/>
    </location>
</feature>
<evidence type="ECO:0000259" key="7">
    <source>
        <dbReference type="Pfam" id="PF02687"/>
    </source>
</evidence>
<dbReference type="InterPro" id="IPR003838">
    <property type="entry name" value="ABC3_permease_C"/>
</dbReference>
<evidence type="ECO:0000256" key="1">
    <source>
        <dbReference type="ARBA" id="ARBA00004651"/>
    </source>
</evidence>
<dbReference type="EMBL" id="DTGA01000023">
    <property type="protein sequence ID" value="HGB30392.1"/>
    <property type="molecule type" value="Genomic_DNA"/>
</dbReference>
<feature type="transmembrane region" description="Helical" evidence="6">
    <location>
        <begin position="655"/>
        <end position="684"/>
    </location>
</feature>
<evidence type="ECO:0000256" key="2">
    <source>
        <dbReference type="ARBA" id="ARBA00022475"/>
    </source>
</evidence>
<gene>
    <name evidence="8" type="ORF">ENV35_00780</name>
</gene>
<evidence type="ECO:0000256" key="5">
    <source>
        <dbReference type="ARBA" id="ARBA00023136"/>
    </source>
</evidence>
<feature type="transmembrane region" description="Helical" evidence="6">
    <location>
        <begin position="240"/>
        <end position="260"/>
    </location>
</feature>
<protein>
    <submittedName>
        <fullName evidence="8">ABC transporter permease</fullName>
    </submittedName>
</protein>